<dbReference type="Gene3D" id="3.30.70.1060">
    <property type="entry name" value="Dimeric alpha+beta barrel"/>
    <property type="match status" value="1"/>
</dbReference>
<sequence length="135" mass="14534">MRFLGYTMGDDSVPMDPPSPQMMAEMGRFIDEVTASGHLIATGAFKPVASGTTKVSLHGGEFTVTDGPFTEAKELIGGWALTEYDTLEECVAMTKKFLSIVGEGDTTIRQIWGDDDFPTDFDPAALEAHQANPQG</sequence>
<dbReference type="Proteomes" id="UP000198741">
    <property type="component" value="Chromosome I"/>
</dbReference>
<dbReference type="PANTHER" id="PTHR35174:SF1">
    <property type="entry name" value="BLL0086 PROTEIN"/>
    <property type="match status" value="1"/>
</dbReference>
<dbReference type="Pfam" id="PF03795">
    <property type="entry name" value="YCII"/>
    <property type="match status" value="1"/>
</dbReference>
<evidence type="ECO:0000256" key="1">
    <source>
        <dbReference type="ARBA" id="ARBA00007689"/>
    </source>
</evidence>
<dbReference type="RefSeq" id="WP_197676458.1">
    <property type="nucleotide sequence ID" value="NZ_LT629710.1"/>
</dbReference>
<organism evidence="3 4">
    <name type="scientific">Nakamurella panacisegetis</name>
    <dbReference type="NCBI Taxonomy" id="1090615"/>
    <lineage>
        <taxon>Bacteria</taxon>
        <taxon>Bacillati</taxon>
        <taxon>Actinomycetota</taxon>
        <taxon>Actinomycetes</taxon>
        <taxon>Nakamurellales</taxon>
        <taxon>Nakamurellaceae</taxon>
        <taxon>Nakamurella</taxon>
    </lineage>
</organism>
<proteinExistence type="inferred from homology"/>
<evidence type="ECO:0000313" key="4">
    <source>
        <dbReference type="Proteomes" id="UP000198741"/>
    </source>
</evidence>
<dbReference type="PANTHER" id="PTHR35174">
    <property type="entry name" value="BLL7171 PROTEIN-RELATED"/>
    <property type="match status" value="1"/>
</dbReference>
<dbReference type="STRING" id="1090615.SAMN04515671_1515"/>
<dbReference type="AlphaFoldDB" id="A0A1H0L1N2"/>
<dbReference type="InterPro" id="IPR005545">
    <property type="entry name" value="YCII"/>
</dbReference>
<accession>A0A1H0L1N2</accession>
<dbReference type="InterPro" id="IPR011008">
    <property type="entry name" value="Dimeric_a/b-barrel"/>
</dbReference>
<dbReference type="SUPFAM" id="SSF54909">
    <property type="entry name" value="Dimeric alpha+beta barrel"/>
    <property type="match status" value="1"/>
</dbReference>
<name>A0A1H0L1N2_9ACTN</name>
<evidence type="ECO:0000313" key="3">
    <source>
        <dbReference type="EMBL" id="SDO62204.1"/>
    </source>
</evidence>
<feature type="domain" description="YCII-related" evidence="2">
    <location>
        <begin position="18"/>
        <end position="96"/>
    </location>
</feature>
<reference evidence="3 4" key="1">
    <citation type="submission" date="2016-10" db="EMBL/GenBank/DDBJ databases">
        <authorList>
            <person name="de Groot N.N."/>
        </authorList>
    </citation>
    <scope>NUCLEOTIDE SEQUENCE [LARGE SCALE GENOMIC DNA]</scope>
    <source>
        <strain evidence="4">P4-7,KCTC 19426,CECT 7604</strain>
    </source>
</reference>
<dbReference type="EMBL" id="LT629710">
    <property type="protein sequence ID" value="SDO62204.1"/>
    <property type="molecule type" value="Genomic_DNA"/>
</dbReference>
<evidence type="ECO:0000259" key="2">
    <source>
        <dbReference type="Pfam" id="PF03795"/>
    </source>
</evidence>
<gene>
    <name evidence="3" type="ORF">SAMN04515671_1515</name>
</gene>
<protein>
    <submittedName>
        <fullName evidence="3">Uncharacterized conserved protein</fullName>
    </submittedName>
</protein>
<comment type="similarity">
    <text evidence="1">Belongs to the YciI family.</text>
</comment>
<keyword evidence="4" id="KW-1185">Reference proteome</keyword>